<dbReference type="EMBL" id="JAGPNK010000028">
    <property type="protein sequence ID" value="KAH7303847.1"/>
    <property type="molecule type" value="Genomic_DNA"/>
</dbReference>
<evidence type="ECO:0000256" key="2">
    <source>
        <dbReference type="ARBA" id="ARBA00009183"/>
    </source>
</evidence>
<dbReference type="Pfam" id="PF00743">
    <property type="entry name" value="FMO-like"/>
    <property type="match status" value="2"/>
</dbReference>
<dbReference type="AlphaFoldDB" id="A0A8K0WKB6"/>
<dbReference type="GO" id="GO:0050661">
    <property type="term" value="F:NADP binding"/>
    <property type="evidence" value="ECO:0007669"/>
    <property type="project" value="InterPro"/>
</dbReference>
<evidence type="ECO:0000256" key="1">
    <source>
        <dbReference type="ARBA" id="ARBA00001974"/>
    </source>
</evidence>
<dbReference type="PANTHER" id="PTHR23023">
    <property type="entry name" value="DIMETHYLANILINE MONOOXYGENASE"/>
    <property type="match status" value="1"/>
</dbReference>
<evidence type="ECO:0000256" key="6">
    <source>
        <dbReference type="ARBA" id="ARBA00023002"/>
    </source>
</evidence>
<dbReference type="Proteomes" id="UP000813444">
    <property type="component" value="Unassembled WGS sequence"/>
</dbReference>
<dbReference type="Pfam" id="PF13450">
    <property type="entry name" value="NAD_binding_8"/>
    <property type="match status" value="1"/>
</dbReference>
<protein>
    <recommendedName>
        <fullName evidence="10">Thiol-specific monooxygenase</fullName>
    </recommendedName>
</protein>
<evidence type="ECO:0000313" key="8">
    <source>
        <dbReference type="EMBL" id="KAH7303847.1"/>
    </source>
</evidence>
<keyword evidence="3" id="KW-0285">Flavoprotein</keyword>
<keyword evidence="4" id="KW-0274">FAD</keyword>
<keyword evidence="7" id="KW-0503">Monooxygenase</keyword>
<dbReference type="InterPro" id="IPR036188">
    <property type="entry name" value="FAD/NAD-bd_sf"/>
</dbReference>
<dbReference type="GO" id="GO:0050660">
    <property type="term" value="F:flavin adenine dinucleotide binding"/>
    <property type="evidence" value="ECO:0007669"/>
    <property type="project" value="InterPro"/>
</dbReference>
<dbReference type="OrthoDB" id="66881at2759"/>
<organism evidence="8 9">
    <name type="scientific">Stachybotrys elegans</name>
    <dbReference type="NCBI Taxonomy" id="80388"/>
    <lineage>
        <taxon>Eukaryota</taxon>
        <taxon>Fungi</taxon>
        <taxon>Dikarya</taxon>
        <taxon>Ascomycota</taxon>
        <taxon>Pezizomycotina</taxon>
        <taxon>Sordariomycetes</taxon>
        <taxon>Hypocreomycetidae</taxon>
        <taxon>Hypocreales</taxon>
        <taxon>Stachybotryaceae</taxon>
        <taxon>Stachybotrys</taxon>
    </lineage>
</organism>
<evidence type="ECO:0000313" key="9">
    <source>
        <dbReference type="Proteomes" id="UP000813444"/>
    </source>
</evidence>
<proteinExistence type="inferred from homology"/>
<comment type="caution">
    <text evidence="8">The sequence shown here is derived from an EMBL/GenBank/DDBJ whole genome shotgun (WGS) entry which is preliminary data.</text>
</comment>
<evidence type="ECO:0000256" key="3">
    <source>
        <dbReference type="ARBA" id="ARBA00022630"/>
    </source>
</evidence>
<keyword evidence="9" id="KW-1185">Reference proteome</keyword>
<dbReference type="Gene3D" id="3.50.50.60">
    <property type="entry name" value="FAD/NAD(P)-binding domain"/>
    <property type="match status" value="2"/>
</dbReference>
<name>A0A8K0WKB6_9HYPO</name>
<evidence type="ECO:0000256" key="4">
    <source>
        <dbReference type="ARBA" id="ARBA00022827"/>
    </source>
</evidence>
<keyword evidence="6" id="KW-0560">Oxidoreductase</keyword>
<comment type="cofactor">
    <cofactor evidence="1">
        <name>FAD</name>
        <dbReference type="ChEBI" id="CHEBI:57692"/>
    </cofactor>
</comment>
<dbReference type="InterPro" id="IPR050346">
    <property type="entry name" value="FMO-like"/>
</dbReference>
<comment type="similarity">
    <text evidence="2">Belongs to the FMO family.</text>
</comment>
<accession>A0A8K0WKB6</accession>
<keyword evidence="5" id="KW-0521">NADP</keyword>
<reference evidence="8" key="1">
    <citation type="journal article" date="2021" name="Nat. Commun.">
        <title>Genetic determinants of endophytism in the Arabidopsis root mycobiome.</title>
        <authorList>
            <person name="Mesny F."/>
            <person name="Miyauchi S."/>
            <person name="Thiergart T."/>
            <person name="Pickel B."/>
            <person name="Atanasova L."/>
            <person name="Karlsson M."/>
            <person name="Huettel B."/>
            <person name="Barry K.W."/>
            <person name="Haridas S."/>
            <person name="Chen C."/>
            <person name="Bauer D."/>
            <person name="Andreopoulos W."/>
            <person name="Pangilinan J."/>
            <person name="LaButti K."/>
            <person name="Riley R."/>
            <person name="Lipzen A."/>
            <person name="Clum A."/>
            <person name="Drula E."/>
            <person name="Henrissat B."/>
            <person name="Kohler A."/>
            <person name="Grigoriev I.V."/>
            <person name="Martin F.M."/>
            <person name="Hacquard S."/>
        </authorList>
    </citation>
    <scope>NUCLEOTIDE SEQUENCE</scope>
    <source>
        <strain evidence="8">MPI-CAGE-CH-0235</strain>
    </source>
</reference>
<evidence type="ECO:0000256" key="5">
    <source>
        <dbReference type="ARBA" id="ARBA00022857"/>
    </source>
</evidence>
<gene>
    <name evidence="8" type="ORF">B0I35DRAFT_455032</name>
</gene>
<dbReference type="SUPFAM" id="SSF51905">
    <property type="entry name" value="FAD/NAD(P)-binding domain"/>
    <property type="match status" value="2"/>
</dbReference>
<evidence type="ECO:0008006" key="10">
    <source>
        <dbReference type="Google" id="ProtNLM"/>
    </source>
</evidence>
<dbReference type="GO" id="GO:0004499">
    <property type="term" value="F:N,N-dimethylaniline monooxygenase activity"/>
    <property type="evidence" value="ECO:0007669"/>
    <property type="project" value="InterPro"/>
</dbReference>
<dbReference type="InterPro" id="IPR020946">
    <property type="entry name" value="Flavin_mOase-like"/>
</dbReference>
<sequence>MIESVAIIGAGASGAITAAALQAERYFKRIRVFERRETAGGTWIYDEGVSPAHLVRPGALPADSDPRLEIPSSLPCVSPPTKQNRYHETPIYELLTTNVPDIAMAYSDIPFPYGPFVPHHIPRQYIENYFSAHRIDSLLQLNTTVEDVSKVVAQSPEKADGWNLTLRQHDPTQNLDIWWEESFDAVILANGHYSIPYIPQVKGLDEYLEQFPGRVVHSKTYRKPEVWTNKKVVVVGNSASGIDVSRELIQAAQQPIYQSRRSKGRWDGDSPPAGMVWKPIITEFLSSGRILFSDGSYLDEVDAVIYCTGYKPSFPFWNEKRNGRLIFDYQENKLINTYWHTFFQDFPTLGIVGMPRVLTFRGMEYQATALARLFSNRLSTPLPSLAEQKNWEKERLERCRREHLKFHDVPWGGGQTTAWFQKLFDFAGLGTLAGDGRIPPVLDERTKWAIKHIQKYKPANQDSEANNNDQILYHLFEQRDRQLEGPIQ</sequence>
<dbReference type="FunFam" id="3.50.50.60:FF:000138">
    <property type="entry name" value="Flavin-containing monooxygenase"/>
    <property type="match status" value="1"/>
</dbReference>
<evidence type="ECO:0000256" key="7">
    <source>
        <dbReference type="ARBA" id="ARBA00023033"/>
    </source>
</evidence>